<dbReference type="FunCoup" id="E8N5A4">
    <property type="interactions" value="226"/>
</dbReference>
<evidence type="ECO:0000313" key="6">
    <source>
        <dbReference type="Proteomes" id="UP000008922"/>
    </source>
</evidence>
<sequence>MDNDKIIDMAKVRLDILLVQRGLAESRTVAQRLILAGRIRVSNEIVTEPSRRVEEDVPLNIDSGPKYVSRGGEKLEAALSAFGLDQLSEFVCADVGASTGGFTDCLLQHGARKVYALDVGYGILHWRLRQDPRVVVMERTNARYVEVLPEPVNLVTVDASFISLRILLPVIKRWLFPQYGHVIALIKPQFEAGREEVSRGEGVIRDSNVHQRVLKEVLCSAVEMGYEVKGLIQSPLRGPKGNIEFLTHLVPGDKQDTEIDWLVHSLFSQLQG</sequence>
<evidence type="ECO:0000256" key="3">
    <source>
        <dbReference type="PROSITE-ProRule" id="PRU00182"/>
    </source>
</evidence>
<dbReference type="InParanoid" id="E8N5A4"/>
<dbReference type="HOGENOM" id="CLU_058015_3_0_0"/>
<gene>
    <name evidence="5" type="ordered locus">ANT_15920</name>
</gene>
<dbReference type="PANTHER" id="PTHR32319">
    <property type="entry name" value="BACTERIAL HEMOLYSIN-LIKE PROTEIN"/>
    <property type="match status" value="1"/>
</dbReference>
<dbReference type="KEGG" id="atm:ANT_15920"/>
<dbReference type="InterPro" id="IPR002942">
    <property type="entry name" value="S4_RNA-bd"/>
</dbReference>
<dbReference type="InterPro" id="IPR004538">
    <property type="entry name" value="Hemolysin_A/TlyA"/>
</dbReference>
<dbReference type="AlphaFoldDB" id="E8N5A4"/>
<keyword evidence="6" id="KW-1185">Reference proteome</keyword>
<dbReference type="SMART" id="SM00363">
    <property type="entry name" value="S4"/>
    <property type="match status" value="1"/>
</dbReference>
<dbReference type="InterPro" id="IPR036986">
    <property type="entry name" value="S4_RNA-bd_sf"/>
</dbReference>
<dbReference type="Proteomes" id="UP000008922">
    <property type="component" value="Chromosome"/>
</dbReference>
<dbReference type="Gene3D" id="3.40.50.150">
    <property type="entry name" value="Vaccinia Virus protein VP39"/>
    <property type="match status" value="1"/>
</dbReference>
<dbReference type="PROSITE" id="PS50889">
    <property type="entry name" value="S4"/>
    <property type="match status" value="1"/>
</dbReference>
<evidence type="ECO:0000256" key="2">
    <source>
        <dbReference type="ARBA" id="ARBA00029460"/>
    </source>
</evidence>
<dbReference type="EMBL" id="AP012029">
    <property type="protein sequence ID" value="BAJ63618.1"/>
    <property type="molecule type" value="Genomic_DNA"/>
</dbReference>
<dbReference type="SUPFAM" id="SSF55174">
    <property type="entry name" value="Alpha-L RNA-binding motif"/>
    <property type="match status" value="1"/>
</dbReference>
<dbReference type="Pfam" id="PF01479">
    <property type="entry name" value="S4"/>
    <property type="match status" value="1"/>
</dbReference>
<feature type="domain" description="RNA-binding S4" evidence="4">
    <location>
        <begin position="12"/>
        <end position="76"/>
    </location>
</feature>
<organism evidence="5 6">
    <name type="scientific">Anaerolinea thermophila (strain DSM 14523 / JCM 11388 / NBRC 100420 / UNI-1)</name>
    <dbReference type="NCBI Taxonomy" id="926569"/>
    <lineage>
        <taxon>Bacteria</taxon>
        <taxon>Bacillati</taxon>
        <taxon>Chloroflexota</taxon>
        <taxon>Anaerolineae</taxon>
        <taxon>Anaerolineales</taxon>
        <taxon>Anaerolineaceae</taxon>
        <taxon>Anaerolinea</taxon>
    </lineage>
</organism>
<name>E8N5A4_ANATU</name>
<dbReference type="InterPro" id="IPR029063">
    <property type="entry name" value="SAM-dependent_MTases_sf"/>
</dbReference>
<dbReference type="CDD" id="cd00165">
    <property type="entry name" value="S4"/>
    <property type="match status" value="1"/>
</dbReference>
<dbReference type="PANTHER" id="PTHR32319:SF0">
    <property type="entry name" value="BACTERIAL HEMOLYSIN-LIKE PROTEIN"/>
    <property type="match status" value="1"/>
</dbReference>
<dbReference type="GO" id="GO:0032259">
    <property type="term" value="P:methylation"/>
    <property type="evidence" value="ECO:0007669"/>
    <property type="project" value="InterPro"/>
</dbReference>
<dbReference type="eggNOG" id="COG1189">
    <property type="taxonomic scope" value="Bacteria"/>
</dbReference>
<evidence type="ECO:0000313" key="5">
    <source>
        <dbReference type="EMBL" id="BAJ63618.1"/>
    </source>
</evidence>
<reference evidence="5 6" key="1">
    <citation type="submission" date="2010-12" db="EMBL/GenBank/DDBJ databases">
        <title>Whole genome sequence of Anaerolinea thermophila UNI-1.</title>
        <authorList>
            <person name="Narita-Yamada S."/>
            <person name="Kishi E."/>
            <person name="Watanabe Y."/>
            <person name="Takasaki K."/>
            <person name="Ankai A."/>
            <person name="Oguchi A."/>
            <person name="Fukui S."/>
            <person name="Takahashi M."/>
            <person name="Yashiro I."/>
            <person name="Hosoyama A."/>
            <person name="Sekiguchi Y."/>
            <person name="Hanada S."/>
            <person name="Fujita N."/>
        </authorList>
    </citation>
    <scope>NUCLEOTIDE SEQUENCE [LARGE SCALE GENOMIC DNA]</scope>
    <source>
        <strain evidence="6">DSM 14523 / JCM 11388 / NBRC 100420 / UNI-1</strain>
    </source>
</reference>
<dbReference type="Pfam" id="PF01728">
    <property type="entry name" value="FtsJ"/>
    <property type="match status" value="1"/>
</dbReference>
<dbReference type="PIRSF" id="PIRSF005578">
    <property type="entry name" value="TlyA"/>
    <property type="match status" value="1"/>
</dbReference>
<proteinExistence type="inferred from homology"/>
<evidence type="ECO:0000256" key="1">
    <source>
        <dbReference type="ARBA" id="ARBA00022884"/>
    </source>
</evidence>
<dbReference type="NCBIfam" id="TIGR00478">
    <property type="entry name" value="tly"/>
    <property type="match status" value="1"/>
</dbReference>
<dbReference type="InterPro" id="IPR047048">
    <property type="entry name" value="TlyA"/>
</dbReference>
<dbReference type="GO" id="GO:0008168">
    <property type="term" value="F:methyltransferase activity"/>
    <property type="evidence" value="ECO:0007669"/>
    <property type="project" value="InterPro"/>
</dbReference>
<dbReference type="SUPFAM" id="SSF53335">
    <property type="entry name" value="S-adenosyl-L-methionine-dependent methyltransferases"/>
    <property type="match status" value="1"/>
</dbReference>
<evidence type="ECO:0000259" key="4">
    <source>
        <dbReference type="SMART" id="SM00363"/>
    </source>
</evidence>
<dbReference type="GO" id="GO:0003723">
    <property type="term" value="F:RNA binding"/>
    <property type="evidence" value="ECO:0007669"/>
    <property type="project" value="UniProtKB-KW"/>
</dbReference>
<dbReference type="InterPro" id="IPR002877">
    <property type="entry name" value="RNA_MeTrfase_FtsJ_dom"/>
</dbReference>
<dbReference type="STRING" id="926569.ANT_15920"/>
<dbReference type="Gene3D" id="3.10.290.10">
    <property type="entry name" value="RNA-binding S4 domain"/>
    <property type="match status" value="1"/>
</dbReference>
<accession>E8N5A4</accession>
<keyword evidence="1 3" id="KW-0694">RNA-binding</keyword>
<comment type="similarity">
    <text evidence="2">Belongs to the TlyA family.</text>
</comment>
<protein>
    <submittedName>
        <fullName evidence="5">Hemolysin</fullName>
    </submittedName>
</protein>